<evidence type="ECO:0000313" key="4">
    <source>
        <dbReference type="Proteomes" id="UP001602089"/>
    </source>
</evidence>
<dbReference type="InterPro" id="IPR052021">
    <property type="entry name" value="Type-I_RS_S_subunit"/>
</dbReference>
<dbReference type="Proteomes" id="UP001602089">
    <property type="component" value="Unassembled WGS sequence"/>
</dbReference>
<dbReference type="PANTHER" id="PTHR30408:SF12">
    <property type="entry name" value="TYPE I RESTRICTION ENZYME MJAVIII SPECIFICITY SUBUNIT"/>
    <property type="match status" value="1"/>
</dbReference>
<keyword evidence="4" id="KW-1185">Reference proteome</keyword>
<dbReference type="CDD" id="cd17256">
    <property type="entry name" value="RMtype1_S_EcoJA65PI-TRD1-CR1_like"/>
    <property type="match status" value="1"/>
</dbReference>
<dbReference type="InterPro" id="IPR044946">
    <property type="entry name" value="Restrct_endonuc_typeI_TRD_sf"/>
</dbReference>
<dbReference type="PANTHER" id="PTHR30408">
    <property type="entry name" value="TYPE-1 RESTRICTION ENZYME ECOKI SPECIFICITY PROTEIN"/>
    <property type="match status" value="1"/>
</dbReference>
<protein>
    <recommendedName>
        <fullName evidence="5">Restriction endonuclease subunit S</fullName>
    </recommendedName>
</protein>
<evidence type="ECO:0000313" key="3">
    <source>
        <dbReference type="EMBL" id="MFF4026357.1"/>
    </source>
</evidence>
<dbReference type="SUPFAM" id="SSF116734">
    <property type="entry name" value="DNA methylase specificity domain"/>
    <property type="match status" value="2"/>
</dbReference>
<organism evidence="3 4">
    <name type="scientific">Nocardia elegans</name>
    <dbReference type="NCBI Taxonomy" id="300029"/>
    <lineage>
        <taxon>Bacteria</taxon>
        <taxon>Bacillati</taxon>
        <taxon>Actinomycetota</taxon>
        <taxon>Actinomycetes</taxon>
        <taxon>Mycobacteriales</taxon>
        <taxon>Nocardiaceae</taxon>
        <taxon>Nocardia</taxon>
    </lineage>
</organism>
<comment type="caution">
    <text evidence="3">The sequence shown here is derived from an EMBL/GenBank/DDBJ whole genome shotgun (WGS) entry which is preliminary data.</text>
</comment>
<evidence type="ECO:0008006" key="5">
    <source>
        <dbReference type="Google" id="ProtNLM"/>
    </source>
</evidence>
<name>A0ABW6TJQ0_9NOCA</name>
<keyword evidence="1" id="KW-0680">Restriction system</keyword>
<reference evidence="3 4" key="1">
    <citation type="submission" date="2024-10" db="EMBL/GenBank/DDBJ databases">
        <title>The Natural Products Discovery Center: Release of the First 8490 Sequenced Strains for Exploring Actinobacteria Biosynthetic Diversity.</title>
        <authorList>
            <person name="Kalkreuter E."/>
            <person name="Kautsar S.A."/>
            <person name="Yang D."/>
            <person name="Bader C.D."/>
            <person name="Teijaro C.N."/>
            <person name="Fluegel L."/>
            <person name="Davis C.M."/>
            <person name="Simpson J.R."/>
            <person name="Lauterbach L."/>
            <person name="Steele A.D."/>
            <person name="Gui C."/>
            <person name="Meng S."/>
            <person name="Li G."/>
            <person name="Viehrig K."/>
            <person name="Ye F."/>
            <person name="Su P."/>
            <person name="Kiefer A.F."/>
            <person name="Nichols A."/>
            <person name="Cepeda A.J."/>
            <person name="Yan W."/>
            <person name="Fan B."/>
            <person name="Jiang Y."/>
            <person name="Adhikari A."/>
            <person name="Zheng C.-J."/>
            <person name="Schuster L."/>
            <person name="Cowan T.M."/>
            <person name="Smanski M.J."/>
            <person name="Chevrette M.G."/>
            <person name="De Carvalho L.P.S."/>
            <person name="Shen B."/>
        </authorList>
    </citation>
    <scope>NUCLEOTIDE SEQUENCE [LARGE SCALE GENOMIC DNA]</scope>
    <source>
        <strain evidence="3 4">NPDC001867</strain>
    </source>
</reference>
<proteinExistence type="predicted"/>
<dbReference type="RefSeq" id="WP_387131568.1">
    <property type="nucleotide sequence ID" value="NZ_JBIATK010000010.1"/>
</dbReference>
<evidence type="ECO:0000256" key="1">
    <source>
        <dbReference type="ARBA" id="ARBA00022747"/>
    </source>
</evidence>
<dbReference type="Gene3D" id="3.90.220.20">
    <property type="entry name" value="DNA methylase specificity domains"/>
    <property type="match status" value="2"/>
</dbReference>
<dbReference type="EMBL" id="JBIATK010000010">
    <property type="protein sequence ID" value="MFF4026357.1"/>
    <property type="molecule type" value="Genomic_DNA"/>
</dbReference>
<sequence length="471" mass="52424">MKVASLDNPVKVDWFYEQGCRLDPTPYLSGALEARKRLEVLPNTVRLDDVTAGHDGGIFNGPKFSRIYLNDPDYSVPFLGSTDMLEADFSYLPRLSRAIATKLSYLEVQPGMSLISCSGTIGRIAYVRPDMAGFWSSQHVMKVQADPDKIPSGYLYTFLRSRFGIPIIVSSAYGAVIQHIEPHHLIDLPVPRFDAVLEERIHDLVEEATGLRVAFQAGLNTATEDFFRSAGLPDLIDYRWHDQDPDIGFVVDGVSPMSLRAINYRPRVQRLLARLRSVPGLTLGEVCVGGTLRTGARFKRIDASPEHGVRLVGQRQAFWTRPEGRWISRAAAPADILQADETILVAAHGTFGENEVYSRSVFVTGSALTNAYSQDFLRVASGIKEVPGAYLFALLRSNVMFRIFRSISVGGKQQEYHPQLFRSLPIPLAPTTDRTRIAETVRRAFRDRDRADVLEDEALGLLTKAIEGAEI</sequence>
<gene>
    <name evidence="3" type="ORF">ACFYY5_26260</name>
</gene>
<evidence type="ECO:0000256" key="2">
    <source>
        <dbReference type="ARBA" id="ARBA00023125"/>
    </source>
</evidence>
<dbReference type="NCBIfam" id="NF047740">
    <property type="entry name" value="antiphage_MADS5"/>
    <property type="match status" value="1"/>
</dbReference>
<keyword evidence="2" id="KW-0238">DNA-binding</keyword>
<accession>A0ABW6TJQ0</accession>